<name>A0AAD7QZ07_9ASCO</name>
<keyword evidence="4" id="KW-1185">Reference proteome</keyword>
<dbReference type="GO" id="GO:0005737">
    <property type="term" value="C:cytoplasm"/>
    <property type="evidence" value="ECO:0007669"/>
    <property type="project" value="TreeGrafter"/>
</dbReference>
<evidence type="ECO:0000256" key="2">
    <source>
        <dbReference type="SAM" id="MobiDB-lite"/>
    </source>
</evidence>
<feature type="compositionally biased region" description="Acidic residues" evidence="2">
    <location>
        <begin position="126"/>
        <end position="140"/>
    </location>
</feature>
<protein>
    <submittedName>
        <fullName evidence="3">D123-domain-containing protein</fullName>
    </submittedName>
</protein>
<feature type="region of interest" description="Disordered" evidence="2">
    <location>
        <begin position="115"/>
        <end position="140"/>
    </location>
</feature>
<evidence type="ECO:0000256" key="1">
    <source>
        <dbReference type="ARBA" id="ARBA00011047"/>
    </source>
</evidence>
<comment type="similarity">
    <text evidence="1">Belongs to the CDC123 family.</text>
</comment>
<dbReference type="Proteomes" id="UP001217417">
    <property type="component" value="Unassembled WGS sequence"/>
</dbReference>
<organism evidence="3 4">
    <name type="scientific">Lipomyces tetrasporus</name>
    <dbReference type="NCBI Taxonomy" id="54092"/>
    <lineage>
        <taxon>Eukaryota</taxon>
        <taxon>Fungi</taxon>
        <taxon>Dikarya</taxon>
        <taxon>Ascomycota</taxon>
        <taxon>Saccharomycotina</taxon>
        <taxon>Lipomycetes</taxon>
        <taxon>Lipomycetales</taxon>
        <taxon>Lipomycetaceae</taxon>
        <taxon>Lipomyces</taxon>
    </lineage>
</organism>
<dbReference type="RefSeq" id="XP_056047458.1">
    <property type="nucleotide sequence ID" value="XM_056186344.1"/>
</dbReference>
<evidence type="ECO:0000313" key="3">
    <source>
        <dbReference type="EMBL" id="KAJ8104008.1"/>
    </source>
</evidence>
<gene>
    <name evidence="3" type="ORF">POJ06DRAFT_243347</name>
</gene>
<dbReference type="PANTHER" id="PTHR15323:SF6">
    <property type="entry name" value="CELL DIVISION CYCLE PROTEIN 123 HOMOLOG"/>
    <property type="match status" value="1"/>
</dbReference>
<dbReference type="PANTHER" id="PTHR15323">
    <property type="entry name" value="D123 PROTEIN"/>
    <property type="match status" value="1"/>
</dbReference>
<dbReference type="Pfam" id="PF07065">
    <property type="entry name" value="D123"/>
    <property type="match status" value="1"/>
</dbReference>
<proteinExistence type="inferred from homology"/>
<accession>A0AAD7QZ07</accession>
<dbReference type="AlphaFoldDB" id="A0AAD7QZ07"/>
<feature type="region of interest" description="Disordered" evidence="2">
    <location>
        <begin position="1"/>
        <end position="35"/>
    </location>
</feature>
<dbReference type="GeneID" id="80881510"/>
<feature type="compositionally biased region" description="Pro residues" evidence="2">
    <location>
        <begin position="1"/>
        <end position="22"/>
    </location>
</feature>
<dbReference type="EMBL" id="JARPMG010000001">
    <property type="protein sequence ID" value="KAJ8104008.1"/>
    <property type="molecule type" value="Genomic_DNA"/>
</dbReference>
<reference evidence="3" key="1">
    <citation type="submission" date="2023-03" db="EMBL/GenBank/DDBJ databases">
        <title>Near-Complete genome sequence of Lipomyces tetrasporous NRRL Y-64009, an oleaginous yeast capable of growing on lignocellulosic hydrolysates.</title>
        <authorList>
            <consortium name="Lawrence Berkeley National Laboratory"/>
            <person name="Jagtap S.S."/>
            <person name="Liu J.-J."/>
            <person name="Walukiewicz H.E."/>
            <person name="Pangilinan J."/>
            <person name="Lipzen A."/>
            <person name="Ahrendt S."/>
            <person name="Koriabine M."/>
            <person name="Cobaugh K."/>
            <person name="Salamov A."/>
            <person name="Yoshinaga Y."/>
            <person name="Ng V."/>
            <person name="Daum C."/>
            <person name="Grigoriev I.V."/>
            <person name="Slininger P.J."/>
            <person name="Dien B.S."/>
            <person name="Jin Y.-S."/>
            <person name="Rao C.V."/>
        </authorList>
    </citation>
    <scope>NUCLEOTIDE SEQUENCE</scope>
    <source>
        <strain evidence="3">NRRL Y-64009</strain>
    </source>
</reference>
<evidence type="ECO:0000313" key="4">
    <source>
        <dbReference type="Proteomes" id="UP001217417"/>
    </source>
</evidence>
<sequence length="429" mass="48110">MALGTPHPPSRPPFLPSPPSSPPDTVQEEESLHFPPLTKQHVKNCAFSSWHARYKKITPRATVVKPVGEGFVRYLLADGIFLPPEGERAEWSSESEFDDDGTTLGSRIQELRCKTSSNAVSRSDSESDGEDEVTWDEDEDDVCKTDPATAFPELDKRVKEVLEEYGAVTPKLNWSSPRDATWITTTNSLKCVTPGDIYLILKSSNFITHDLLHPFEGCVSPTPALSSASSSSSPNALAANEVELVLRKWVDFNPSMEFRVFARRRKILGISQRAENYYEFLAPLRERLTALIQDFFDEKLRSTFPDENFCFDVYIPKPEQGRVWLIDINPFAAHTDALMFSWVELLRLDPHDPIFIPELRLVSEDEGVHTFSTKPFSAHMVPRDVVDASVQGGGAGIAAFAKKWRDMLEQTANSTDKSEAKNDDSVVEE</sequence>
<dbReference type="InterPro" id="IPR009772">
    <property type="entry name" value="CDC123"/>
</dbReference>
<comment type="caution">
    <text evidence="3">The sequence shown here is derived from an EMBL/GenBank/DDBJ whole genome shotgun (WGS) entry which is preliminary data.</text>
</comment>